<dbReference type="SUPFAM" id="SSF54534">
    <property type="entry name" value="FKBP-like"/>
    <property type="match status" value="3"/>
</dbReference>
<keyword evidence="12" id="KW-1185">Reference proteome</keyword>
<keyword evidence="5 7" id="KW-0697">Rotamase</keyword>
<protein>
    <recommendedName>
        <fullName evidence="2 7">peptidylprolyl isomerase</fullName>
        <ecNumber evidence="2 7">5.2.1.8</ecNumber>
    </recommendedName>
</protein>
<dbReference type="FunFam" id="1.25.40.10:FF:000008">
    <property type="entry name" value="Peptidylprolyl isomerase"/>
    <property type="match status" value="1"/>
</dbReference>
<organism evidence="11 12">
    <name type="scientific">Acorus gramineus</name>
    <name type="common">Dwarf sweet flag</name>
    <dbReference type="NCBI Taxonomy" id="55184"/>
    <lineage>
        <taxon>Eukaryota</taxon>
        <taxon>Viridiplantae</taxon>
        <taxon>Streptophyta</taxon>
        <taxon>Embryophyta</taxon>
        <taxon>Tracheophyta</taxon>
        <taxon>Spermatophyta</taxon>
        <taxon>Magnoliopsida</taxon>
        <taxon>Liliopsida</taxon>
        <taxon>Acoraceae</taxon>
        <taxon>Acorus</taxon>
    </lineage>
</organism>
<evidence type="ECO:0000256" key="5">
    <source>
        <dbReference type="ARBA" id="ARBA00023110"/>
    </source>
</evidence>
<dbReference type="EMBL" id="JAUJYN010000006">
    <property type="protein sequence ID" value="KAK1269288.1"/>
    <property type="molecule type" value="Genomic_DNA"/>
</dbReference>
<dbReference type="SUPFAM" id="SSF48452">
    <property type="entry name" value="TPR-like"/>
    <property type="match status" value="1"/>
</dbReference>
<dbReference type="InterPro" id="IPR050754">
    <property type="entry name" value="FKBP4/5/8-like"/>
</dbReference>
<keyword evidence="6 7" id="KW-0413">Isomerase</keyword>
<dbReference type="InterPro" id="IPR001179">
    <property type="entry name" value="PPIase_FKBP_dom"/>
</dbReference>
<feature type="region of interest" description="Disordered" evidence="9">
    <location>
        <begin position="574"/>
        <end position="598"/>
    </location>
</feature>
<feature type="repeat" description="TPR" evidence="8">
    <location>
        <begin position="491"/>
        <end position="524"/>
    </location>
</feature>
<evidence type="ECO:0000313" key="11">
    <source>
        <dbReference type="EMBL" id="KAK1269288.1"/>
    </source>
</evidence>
<evidence type="ECO:0000256" key="8">
    <source>
        <dbReference type="PROSITE-ProRule" id="PRU00339"/>
    </source>
</evidence>
<reference evidence="11" key="2">
    <citation type="submission" date="2023-06" db="EMBL/GenBank/DDBJ databases">
        <authorList>
            <person name="Ma L."/>
            <person name="Liu K.-W."/>
            <person name="Li Z."/>
            <person name="Hsiao Y.-Y."/>
            <person name="Qi Y."/>
            <person name="Fu T."/>
            <person name="Tang G."/>
            <person name="Zhang D."/>
            <person name="Sun W.-H."/>
            <person name="Liu D.-K."/>
            <person name="Li Y."/>
            <person name="Chen G.-Z."/>
            <person name="Liu X.-D."/>
            <person name="Liao X.-Y."/>
            <person name="Jiang Y.-T."/>
            <person name="Yu X."/>
            <person name="Hao Y."/>
            <person name="Huang J."/>
            <person name="Zhao X.-W."/>
            <person name="Ke S."/>
            <person name="Chen Y.-Y."/>
            <person name="Wu W.-L."/>
            <person name="Hsu J.-L."/>
            <person name="Lin Y.-F."/>
            <person name="Huang M.-D."/>
            <person name="Li C.-Y."/>
            <person name="Huang L."/>
            <person name="Wang Z.-W."/>
            <person name="Zhao X."/>
            <person name="Zhong W.-Y."/>
            <person name="Peng D.-H."/>
            <person name="Ahmad S."/>
            <person name="Lan S."/>
            <person name="Zhang J.-S."/>
            <person name="Tsai W.-C."/>
            <person name="Van De Peer Y."/>
            <person name="Liu Z.-J."/>
        </authorList>
    </citation>
    <scope>NUCLEOTIDE SEQUENCE</scope>
    <source>
        <strain evidence="11">SCP</strain>
        <tissue evidence="11">Leaves</tissue>
    </source>
</reference>
<evidence type="ECO:0000256" key="1">
    <source>
        <dbReference type="ARBA" id="ARBA00000971"/>
    </source>
</evidence>
<comment type="caution">
    <text evidence="11">The sequence shown here is derived from an EMBL/GenBank/DDBJ whole genome shotgun (WGS) entry which is preliminary data.</text>
</comment>
<evidence type="ECO:0000259" key="10">
    <source>
        <dbReference type="PROSITE" id="PS50059"/>
    </source>
</evidence>
<dbReference type="SMART" id="SM00028">
    <property type="entry name" value="TPR"/>
    <property type="match status" value="3"/>
</dbReference>
<dbReference type="PROSITE" id="PS50005">
    <property type="entry name" value="TPR"/>
    <property type="match status" value="1"/>
</dbReference>
<feature type="domain" description="PPIase FKBP-type" evidence="10">
    <location>
        <begin position="299"/>
        <end position="391"/>
    </location>
</feature>
<dbReference type="Gene3D" id="3.10.50.40">
    <property type="match status" value="3"/>
</dbReference>
<feature type="compositionally biased region" description="Acidic residues" evidence="9">
    <location>
        <begin position="18"/>
        <end position="29"/>
    </location>
</feature>
<accession>A0AAV9AYU5</accession>
<evidence type="ECO:0000256" key="9">
    <source>
        <dbReference type="SAM" id="MobiDB-lite"/>
    </source>
</evidence>
<dbReference type="FunFam" id="3.10.50.40:FF:000017">
    <property type="entry name" value="Peptidylprolyl isomerase"/>
    <property type="match status" value="1"/>
</dbReference>
<dbReference type="InterPro" id="IPR046357">
    <property type="entry name" value="PPIase_dom_sf"/>
</dbReference>
<evidence type="ECO:0000256" key="6">
    <source>
        <dbReference type="ARBA" id="ARBA00023235"/>
    </source>
</evidence>
<feature type="domain" description="PPIase FKBP-type" evidence="10">
    <location>
        <begin position="180"/>
        <end position="271"/>
    </location>
</feature>
<dbReference type="AlphaFoldDB" id="A0AAV9AYU5"/>
<feature type="region of interest" description="Disordered" evidence="9">
    <location>
        <begin position="1"/>
        <end position="34"/>
    </location>
</feature>
<gene>
    <name evidence="11" type="ORF">QJS04_geneDACA024082</name>
</gene>
<reference evidence="11" key="1">
    <citation type="journal article" date="2023" name="Nat. Commun.">
        <title>Diploid and tetraploid genomes of Acorus and the evolution of monocots.</title>
        <authorList>
            <person name="Ma L."/>
            <person name="Liu K.W."/>
            <person name="Li Z."/>
            <person name="Hsiao Y.Y."/>
            <person name="Qi Y."/>
            <person name="Fu T."/>
            <person name="Tang G.D."/>
            <person name="Zhang D."/>
            <person name="Sun W.H."/>
            <person name="Liu D.K."/>
            <person name="Li Y."/>
            <person name="Chen G.Z."/>
            <person name="Liu X.D."/>
            <person name="Liao X.Y."/>
            <person name="Jiang Y.T."/>
            <person name="Yu X."/>
            <person name="Hao Y."/>
            <person name="Huang J."/>
            <person name="Zhao X.W."/>
            <person name="Ke S."/>
            <person name="Chen Y.Y."/>
            <person name="Wu W.L."/>
            <person name="Hsu J.L."/>
            <person name="Lin Y.F."/>
            <person name="Huang M.D."/>
            <person name="Li C.Y."/>
            <person name="Huang L."/>
            <person name="Wang Z.W."/>
            <person name="Zhao X."/>
            <person name="Zhong W.Y."/>
            <person name="Peng D.H."/>
            <person name="Ahmad S."/>
            <person name="Lan S."/>
            <person name="Zhang J.S."/>
            <person name="Tsai W.C."/>
            <person name="Van de Peer Y."/>
            <person name="Liu Z.J."/>
        </authorList>
    </citation>
    <scope>NUCLEOTIDE SEQUENCE</scope>
    <source>
        <strain evidence="11">SCP</strain>
    </source>
</reference>
<proteinExistence type="predicted"/>
<keyword evidence="4 8" id="KW-0802">TPR repeat</keyword>
<comment type="catalytic activity">
    <reaction evidence="1 7">
        <text>[protein]-peptidylproline (omega=180) = [protein]-peptidylproline (omega=0)</text>
        <dbReference type="Rhea" id="RHEA:16237"/>
        <dbReference type="Rhea" id="RHEA-COMP:10747"/>
        <dbReference type="Rhea" id="RHEA-COMP:10748"/>
        <dbReference type="ChEBI" id="CHEBI:83833"/>
        <dbReference type="ChEBI" id="CHEBI:83834"/>
        <dbReference type="EC" id="5.2.1.8"/>
    </reaction>
</comment>
<evidence type="ECO:0000313" key="12">
    <source>
        <dbReference type="Proteomes" id="UP001179952"/>
    </source>
</evidence>
<dbReference type="Gene3D" id="1.25.40.10">
    <property type="entry name" value="Tetratricopeptide repeat domain"/>
    <property type="match status" value="1"/>
</dbReference>
<dbReference type="Proteomes" id="UP001179952">
    <property type="component" value="Unassembled WGS sequence"/>
</dbReference>
<name>A0AAV9AYU5_ACOGR</name>
<dbReference type="InterPro" id="IPR019734">
    <property type="entry name" value="TPR_rpt"/>
</dbReference>
<keyword evidence="3" id="KW-0677">Repeat</keyword>
<dbReference type="FunFam" id="3.10.50.40:FF:000006">
    <property type="entry name" value="Peptidyl-prolyl cis-trans isomerase"/>
    <property type="match status" value="1"/>
</dbReference>
<evidence type="ECO:0000256" key="2">
    <source>
        <dbReference type="ARBA" id="ARBA00013194"/>
    </source>
</evidence>
<dbReference type="InterPro" id="IPR011990">
    <property type="entry name" value="TPR-like_helical_dom_sf"/>
</dbReference>
<dbReference type="PROSITE" id="PS50059">
    <property type="entry name" value="FKBP_PPIASE"/>
    <property type="match status" value="3"/>
</dbReference>
<evidence type="ECO:0000256" key="7">
    <source>
        <dbReference type="PROSITE-ProRule" id="PRU00277"/>
    </source>
</evidence>
<evidence type="ECO:0000256" key="3">
    <source>
        <dbReference type="ARBA" id="ARBA00022737"/>
    </source>
</evidence>
<dbReference type="Pfam" id="PF00254">
    <property type="entry name" value="FKBP_C"/>
    <property type="match status" value="3"/>
</dbReference>
<evidence type="ECO:0000256" key="4">
    <source>
        <dbReference type="ARBA" id="ARBA00022803"/>
    </source>
</evidence>
<feature type="domain" description="PPIase FKBP-type" evidence="10">
    <location>
        <begin position="65"/>
        <end position="152"/>
    </location>
</feature>
<sequence length="598" mass="66050">MVTMSASAAKAMKHLGGEDDDDDEEEPGEVIESAPPLRVGEEREIGGVKKKLIKRGKGWETPELGDEVTVHYVGTLLDGSVFSSTRDGGAPLTFNLGQGQVVVGLDQGIITMKKGEIALFIIPSKSGYGINGANGVPPDSDLRFEVELITWLTVTDICKDGKIIKKIFSRGEGDMQPGDLDEVTVKYQVRLPDGLVVAETPEEGSEFYVEDGHLCPALPKALKTMKKGEKAFLTVKPSYAFGEHGKDANNGFPAIPSNATLNMDLELVSFKSVVDISGDMMVIKKILREGEGIRCPKEGSTVHIKYTAKLEDGTVFERKGFKENEAFQFIIDEEQVSKGLDLAVMTMKKGELSVVTIRPAYGYGDQEVVQDLAIVPSCSTLTYEVEMVDFTKEKELWEMSNGEKIEAATKAKEDGNNLFKIGKYQQAAKKYDKATDYVTEDGSFEDGEEKLVKSLRVACWLNSAACRLKLSDSQTAIKLCTKVLDIETSNMKALYRRAQAYINTVDLDLAEYDIKVALEVDPQNREVKTIYRTLKQLQAESNKKDAKLYTNMFAQMTKEPDTALKRPKIERAVDKEKSVSMDVETTYGGQADRDESMC</sequence>
<dbReference type="EC" id="5.2.1.8" evidence="2 7"/>
<dbReference type="PANTHER" id="PTHR46512:SF9">
    <property type="entry name" value="PEPTIDYLPROLYL ISOMERASE"/>
    <property type="match status" value="1"/>
</dbReference>
<dbReference type="PANTHER" id="PTHR46512">
    <property type="entry name" value="PEPTIDYLPROLYL ISOMERASE"/>
    <property type="match status" value="1"/>
</dbReference>
<dbReference type="GO" id="GO:0003755">
    <property type="term" value="F:peptidyl-prolyl cis-trans isomerase activity"/>
    <property type="evidence" value="ECO:0007669"/>
    <property type="project" value="UniProtKB-KW"/>
</dbReference>